<proteinExistence type="predicted"/>
<sequence length="255" mass="29175">MDSNSKNTKDETASLRLGDIDSIWTKFCFLDETGSLNSVNDPLFTVGLIKMSQPYYLQSRIHYERSAQRFFDELKFNKLSNNNIGFAKGVIDAYFDTRSVDFYSYTTRKDSWYYQKHFGGNQWTAYESITLKLLDIALAPAEILILLADHITTPKNVRFEVDTKRNFNSEKARLALAGVCRFDSRANDLLQVVDLLIGCVSYDIKYAEGVVTGSRHKLELVAHLKAKLGISTFVDGTRTAHWNSFIERGEDKYEK</sequence>
<comment type="caution">
    <text evidence="1">The sequence shown here is derived from an EMBL/GenBank/DDBJ whole genome shotgun (WGS) entry which is preliminary data.</text>
</comment>
<dbReference type="AlphaFoldDB" id="A0A2M7IP58"/>
<gene>
    <name evidence="1" type="ORF">COZ82_01295</name>
</gene>
<name>A0A2M7IP58_9BACT</name>
<dbReference type="Proteomes" id="UP000230837">
    <property type="component" value="Unassembled WGS sequence"/>
</dbReference>
<reference evidence="2" key="1">
    <citation type="submission" date="2017-09" db="EMBL/GenBank/DDBJ databases">
        <title>Depth-based differentiation of microbial function through sediment-hosted aquifers and enrichment of novel symbionts in the deep terrestrial subsurface.</title>
        <authorList>
            <person name="Probst A.J."/>
            <person name="Ladd B."/>
            <person name="Jarett J.K."/>
            <person name="Geller-Mcgrath D.E."/>
            <person name="Sieber C.M.K."/>
            <person name="Emerson J.B."/>
            <person name="Anantharaman K."/>
            <person name="Thomas B.C."/>
            <person name="Malmstrom R."/>
            <person name="Stieglmeier M."/>
            <person name="Klingl A."/>
            <person name="Woyke T."/>
            <person name="Ryan C.M."/>
            <person name="Banfield J.F."/>
        </authorList>
    </citation>
    <scope>NUCLEOTIDE SEQUENCE [LARGE SCALE GENOMIC DNA]</scope>
</reference>
<accession>A0A2M7IP58</accession>
<dbReference type="EMBL" id="PFHR01000074">
    <property type="protein sequence ID" value="PIW97123.1"/>
    <property type="molecule type" value="Genomic_DNA"/>
</dbReference>
<organism evidence="1 2">
    <name type="scientific">Candidatus Kaiserbacteria bacterium CG_4_8_14_3_um_filter_38_9</name>
    <dbReference type="NCBI Taxonomy" id="1974599"/>
    <lineage>
        <taxon>Bacteria</taxon>
        <taxon>Candidatus Kaiseribacteriota</taxon>
    </lineage>
</organism>
<dbReference type="InterPro" id="IPR024524">
    <property type="entry name" value="DUF3800"/>
</dbReference>
<evidence type="ECO:0008006" key="3">
    <source>
        <dbReference type="Google" id="ProtNLM"/>
    </source>
</evidence>
<feature type="non-terminal residue" evidence="1">
    <location>
        <position position="255"/>
    </location>
</feature>
<protein>
    <recommendedName>
        <fullName evidence="3">DUF3800 domain-containing protein</fullName>
    </recommendedName>
</protein>
<evidence type="ECO:0000313" key="2">
    <source>
        <dbReference type="Proteomes" id="UP000230837"/>
    </source>
</evidence>
<dbReference type="Pfam" id="PF12686">
    <property type="entry name" value="DUF3800"/>
    <property type="match status" value="1"/>
</dbReference>
<evidence type="ECO:0000313" key="1">
    <source>
        <dbReference type="EMBL" id="PIW97123.1"/>
    </source>
</evidence>